<dbReference type="NCBIfam" id="TIGR01988">
    <property type="entry name" value="Ubi-OHases"/>
    <property type="match status" value="1"/>
</dbReference>
<dbReference type="PANTHER" id="PTHR43876:SF7">
    <property type="entry name" value="UBIQUINONE BIOSYNTHESIS MONOOXYGENASE COQ6, MITOCHONDRIAL"/>
    <property type="match status" value="1"/>
</dbReference>
<keyword evidence="7" id="KW-0503">Monooxygenase</keyword>
<accession>A0ABU5WJ68</accession>
<evidence type="ECO:0000256" key="6">
    <source>
        <dbReference type="ARBA" id="ARBA00023002"/>
    </source>
</evidence>
<comment type="caution">
    <text evidence="9">The sequence shown here is derived from an EMBL/GenBank/DDBJ whole genome shotgun (WGS) entry which is preliminary data.</text>
</comment>
<keyword evidence="10" id="KW-1185">Reference proteome</keyword>
<dbReference type="Pfam" id="PF01494">
    <property type="entry name" value="FAD_binding_3"/>
    <property type="match status" value="1"/>
</dbReference>
<evidence type="ECO:0000259" key="8">
    <source>
        <dbReference type="Pfam" id="PF01494"/>
    </source>
</evidence>
<proteinExistence type="inferred from homology"/>
<dbReference type="PRINTS" id="PR00420">
    <property type="entry name" value="RNGMNOXGNASE"/>
</dbReference>
<dbReference type="EMBL" id="JAWRLE010000010">
    <property type="protein sequence ID" value="MEB2579039.1"/>
    <property type="molecule type" value="Genomic_DNA"/>
</dbReference>
<dbReference type="InterPro" id="IPR036188">
    <property type="entry name" value="FAD/NAD-bd_sf"/>
</dbReference>
<evidence type="ECO:0000256" key="5">
    <source>
        <dbReference type="ARBA" id="ARBA00022827"/>
    </source>
</evidence>
<dbReference type="PANTHER" id="PTHR43876">
    <property type="entry name" value="UBIQUINONE BIOSYNTHESIS MONOOXYGENASE COQ6, MITOCHONDRIAL"/>
    <property type="match status" value="1"/>
</dbReference>
<comment type="pathway">
    <text evidence="2">Cofactor biosynthesis; ubiquinone biosynthesis.</text>
</comment>
<protein>
    <submittedName>
        <fullName evidence="9">UbiH/UbiF/VisC/COQ6 family ubiquinone biosynthesis hydroxylase</fullName>
    </submittedName>
</protein>
<dbReference type="InterPro" id="IPR018168">
    <property type="entry name" value="Ubi_Hdrlase_CS"/>
</dbReference>
<evidence type="ECO:0000256" key="1">
    <source>
        <dbReference type="ARBA" id="ARBA00001974"/>
    </source>
</evidence>
<evidence type="ECO:0000256" key="3">
    <source>
        <dbReference type="ARBA" id="ARBA00005349"/>
    </source>
</evidence>
<dbReference type="InterPro" id="IPR051205">
    <property type="entry name" value="UbiH/COQ6_monooxygenase"/>
</dbReference>
<organism evidence="9 10">
    <name type="scientific">Burkholderia anthinoferrum</name>
    <dbReference type="NCBI Taxonomy" id="3090833"/>
    <lineage>
        <taxon>Bacteria</taxon>
        <taxon>Pseudomonadati</taxon>
        <taxon>Pseudomonadota</taxon>
        <taxon>Betaproteobacteria</taxon>
        <taxon>Burkholderiales</taxon>
        <taxon>Burkholderiaceae</taxon>
        <taxon>Burkholderia</taxon>
    </lineage>
</organism>
<dbReference type="RefSeq" id="WP_089464545.1">
    <property type="nucleotide sequence ID" value="NZ_JAWRKY010000015.1"/>
</dbReference>
<dbReference type="NCBIfam" id="NF005421">
    <property type="entry name" value="PRK06996.1"/>
    <property type="match status" value="1"/>
</dbReference>
<evidence type="ECO:0000313" key="9">
    <source>
        <dbReference type="EMBL" id="MEB2579039.1"/>
    </source>
</evidence>
<dbReference type="SUPFAM" id="SSF51905">
    <property type="entry name" value="FAD/NAD(P)-binding domain"/>
    <property type="match status" value="1"/>
</dbReference>
<sequence length="395" mass="41867">MTTASSPATPDYDLAIVGAGPVGLALAGWLARRSATQHASIALIDAREPAASANDPRAIAVSHGSRVLLDTLAWPADATPIEHIHVSQRGHFGRTLIDRDEHALAALGYVVRYGSIVQALAGAVRGTRVDWLTSTTARTPRQDADGVTLTLDGPQGERTLRARIVINAEGGLFHERHADTGKHRRDYGQTAIVGTVTVSAPRPNVAWERFTHEGPLALLPLGGPRQADYSLVWCCTPDEAARRAALPDDAFLRELGAAFGERMGRFVAIAGRASFPLGLSAAQTLVSGRIAIVGNAAQTLHPVAGQGLNLGLRDAHTLVDALSAQGFEATALATFNARRALDRRLTIGATDTLARLFTIDSGPLPLLRGAALTALEFVPPLKKAIARQMMFGQRN</sequence>
<comment type="similarity">
    <text evidence="3">Belongs to the UbiH/COQ6 family.</text>
</comment>
<reference evidence="9 10" key="1">
    <citation type="journal article" date="2023" name="Front. Microbiol.">
        <title>Genomic analyses of Burkholderia respiratory isolates indicates two evolutionarily distinct B. anthina clades.</title>
        <authorList>
            <person name="Pham A."/>
            <person name="Volmer J.G."/>
            <person name="Chambers D.C."/>
            <person name="Smith D.J."/>
            <person name="Reid D.W."/>
            <person name="Burr L."/>
            <person name="Wells T.J."/>
        </authorList>
    </citation>
    <scope>NUCLEOTIDE SEQUENCE [LARGE SCALE GENOMIC DNA]</scope>
    <source>
        <strain evidence="9 10">BCCIQ07A</strain>
    </source>
</reference>
<feature type="domain" description="FAD-binding" evidence="8">
    <location>
        <begin position="12"/>
        <end position="324"/>
    </location>
</feature>
<gene>
    <name evidence="9" type="ORF">SB593_08700</name>
</gene>
<keyword evidence="5" id="KW-0274">FAD</keyword>
<dbReference type="Gene3D" id="3.50.50.60">
    <property type="entry name" value="FAD/NAD(P)-binding domain"/>
    <property type="match status" value="2"/>
</dbReference>
<evidence type="ECO:0000256" key="7">
    <source>
        <dbReference type="ARBA" id="ARBA00023033"/>
    </source>
</evidence>
<name>A0ABU5WJ68_9BURK</name>
<dbReference type="Gene3D" id="3.30.9.10">
    <property type="entry name" value="D-Amino Acid Oxidase, subunit A, domain 2"/>
    <property type="match status" value="1"/>
</dbReference>
<keyword evidence="4" id="KW-0285">Flavoprotein</keyword>
<evidence type="ECO:0000313" key="10">
    <source>
        <dbReference type="Proteomes" id="UP001304467"/>
    </source>
</evidence>
<dbReference type="Proteomes" id="UP001304467">
    <property type="component" value="Unassembled WGS sequence"/>
</dbReference>
<keyword evidence="6" id="KW-0560">Oxidoreductase</keyword>
<evidence type="ECO:0000256" key="4">
    <source>
        <dbReference type="ARBA" id="ARBA00022630"/>
    </source>
</evidence>
<keyword evidence="9" id="KW-0830">Ubiquinone</keyword>
<dbReference type="PROSITE" id="PS01304">
    <property type="entry name" value="UBIH"/>
    <property type="match status" value="1"/>
</dbReference>
<evidence type="ECO:0000256" key="2">
    <source>
        <dbReference type="ARBA" id="ARBA00004749"/>
    </source>
</evidence>
<dbReference type="InterPro" id="IPR010971">
    <property type="entry name" value="UbiH/COQ6"/>
</dbReference>
<comment type="cofactor">
    <cofactor evidence="1">
        <name>FAD</name>
        <dbReference type="ChEBI" id="CHEBI:57692"/>
    </cofactor>
</comment>
<dbReference type="InterPro" id="IPR002938">
    <property type="entry name" value="FAD-bd"/>
</dbReference>